<dbReference type="KEGG" id="tva:4756155"/>
<keyword evidence="1" id="KW-0175">Coiled coil</keyword>
<evidence type="ECO:0000256" key="2">
    <source>
        <dbReference type="SAM" id="MobiDB-lite"/>
    </source>
</evidence>
<evidence type="ECO:0000256" key="1">
    <source>
        <dbReference type="SAM" id="Coils"/>
    </source>
</evidence>
<feature type="region of interest" description="Disordered" evidence="2">
    <location>
        <begin position="915"/>
        <end position="940"/>
    </location>
</feature>
<keyword evidence="4" id="KW-1185">Reference proteome</keyword>
<feature type="coiled-coil region" evidence="1">
    <location>
        <begin position="97"/>
        <end position="124"/>
    </location>
</feature>
<dbReference type="AlphaFoldDB" id="A2F9R6"/>
<feature type="coiled-coil region" evidence="1">
    <location>
        <begin position="787"/>
        <end position="832"/>
    </location>
</feature>
<gene>
    <name evidence="3" type="ORF">TVAG_158180</name>
</gene>
<feature type="coiled-coil region" evidence="1">
    <location>
        <begin position="292"/>
        <end position="319"/>
    </location>
</feature>
<reference evidence="3" key="1">
    <citation type="submission" date="2006-10" db="EMBL/GenBank/DDBJ databases">
        <authorList>
            <person name="Amadeo P."/>
            <person name="Zhao Q."/>
            <person name="Wortman J."/>
            <person name="Fraser-Liggett C."/>
            <person name="Carlton J."/>
        </authorList>
    </citation>
    <scope>NUCLEOTIDE SEQUENCE</scope>
    <source>
        <strain evidence="3">G3</strain>
    </source>
</reference>
<feature type="coiled-coil region" evidence="1">
    <location>
        <begin position="660"/>
        <end position="757"/>
    </location>
</feature>
<name>A2F9R6_TRIV3</name>
<feature type="compositionally biased region" description="Basic residues" evidence="2">
    <location>
        <begin position="930"/>
        <end position="940"/>
    </location>
</feature>
<dbReference type="VEuPathDB" id="TrichDB:TVAG_158180"/>
<dbReference type="RefSeq" id="XP_001311288.1">
    <property type="nucleotide sequence ID" value="XM_001311287.1"/>
</dbReference>
<evidence type="ECO:0000313" key="3">
    <source>
        <dbReference type="EMBL" id="EAX98358.1"/>
    </source>
</evidence>
<dbReference type="EMBL" id="DS113679">
    <property type="protein sequence ID" value="EAX98358.1"/>
    <property type="molecule type" value="Genomic_DNA"/>
</dbReference>
<sequence length="940" mass="111172">MLCEINEAFIHNSCKKTAQLAKVIEVMNGKAFDYGIEMKNLNTVHNDEIQRIVNDFIDTSNKIYDDLVDFRKLIINNACDDYGNRYKKIKLDYSDLIRNAIEQYNNIRLQNKDLKQHMADLQQNINFSFSNFTEKQLKILESIKKQNDSCRRDITRSLIIREREYKDKENKIISQFKQDIAQITKENGDIINKLQQQIKKMVGIEILKRISEFNKYKTEIAEIKAITKQIRQEHTNVIKQFKNLQANFQFHRNNFLNEIKNAIKPINKDQQSVKRNMMLENKSHSLDIQIQTKKLNEKRNFHEKEIFQLQNQLNDIRQKQQISANSFESNQQKKSNMSESKRIALKQQYDETISTITMLNEEARSKINGYQLISDKIFKKIGSNTNDNLDIVLDQKESFISSLDSMENKFRKRYEAEEKGFKILITKKEEQFKNFVANQIITINKNIKKQKELNEISIKMIRQQDSQNKLARDKMESQDTNIKELLVKNEPEMEERRKNLENKIKIFKSELENKAILVKNHFDSDLNEKVTSIKEKNRIELENLEFNFDSELNSHKNNVSRIAKLLNDEIAKVDQSKTFASRKIEALDSQISKITKEIRKLNRQKISEENDITNSFQMQIQVEQVPLNTKIDQLSKLYTDEENLKGIEIIDSIRKLRMTQNKNRDIINNHEKELQDLKTKFSQEIQKMKENLEKIKGNYFENELIEKLKDKEKEAELKIKNYEEETENILNSLKSKIETTKIQIEEQKKQITDQIEQYSKPIDPFVLEKPDNSEILEKISSKKEEIIKEFNVKKQYVEKQLEITQNEQNELISNLNQLFDKEQQKISDELKEMDTEISKNLVPVKENAKNNILEIDSRISAADTKELDYIMRLFDPQTRIEEKLQISAEKTKSNEKLEKITEEFISFIDFLSDDKPKKIVEPPPSTRVTSSRRRKSHSSK</sequence>
<dbReference type="SMR" id="A2F9R6"/>
<protein>
    <submittedName>
        <fullName evidence="3">Uncharacterized protein</fullName>
    </submittedName>
</protein>
<feature type="coiled-coil region" evidence="1">
    <location>
        <begin position="584"/>
        <end position="611"/>
    </location>
</feature>
<dbReference type="InParanoid" id="A2F9R6"/>
<feature type="coiled-coil region" evidence="1">
    <location>
        <begin position="483"/>
        <end position="517"/>
    </location>
</feature>
<dbReference type="FunCoup" id="A2F9R6">
    <property type="interactions" value="304"/>
</dbReference>
<reference evidence="3" key="2">
    <citation type="journal article" date="2007" name="Science">
        <title>Draft genome sequence of the sexually transmitted pathogen Trichomonas vaginalis.</title>
        <authorList>
            <person name="Carlton J.M."/>
            <person name="Hirt R.P."/>
            <person name="Silva J.C."/>
            <person name="Delcher A.L."/>
            <person name="Schatz M."/>
            <person name="Zhao Q."/>
            <person name="Wortman J.R."/>
            <person name="Bidwell S.L."/>
            <person name="Alsmark U.C.M."/>
            <person name="Besteiro S."/>
            <person name="Sicheritz-Ponten T."/>
            <person name="Noel C.J."/>
            <person name="Dacks J.B."/>
            <person name="Foster P.G."/>
            <person name="Simillion C."/>
            <person name="Van de Peer Y."/>
            <person name="Miranda-Saavedra D."/>
            <person name="Barton G.J."/>
            <person name="Westrop G.D."/>
            <person name="Mueller S."/>
            <person name="Dessi D."/>
            <person name="Fiori P.L."/>
            <person name="Ren Q."/>
            <person name="Paulsen I."/>
            <person name="Zhang H."/>
            <person name="Bastida-Corcuera F.D."/>
            <person name="Simoes-Barbosa A."/>
            <person name="Brown M.T."/>
            <person name="Hayes R.D."/>
            <person name="Mukherjee M."/>
            <person name="Okumura C.Y."/>
            <person name="Schneider R."/>
            <person name="Smith A.J."/>
            <person name="Vanacova S."/>
            <person name="Villalvazo M."/>
            <person name="Haas B.J."/>
            <person name="Pertea M."/>
            <person name="Feldblyum T.V."/>
            <person name="Utterback T.R."/>
            <person name="Shu C.L."/>
            <person name="Osoegawa K."/>
            <person name="de Jong P.J."/>
            <person name="Hrdy I."/>
            <person name="Horvathova L."/>
            <person name="Zubacova Z."/>
            <person name="Dolezal P."/>
            <person name="Malik S.B."/>
            <person name="Logsdon J.M. Jr."/>
            <person name="Henze K."/>
            <person name="Gupta A."/>
            <person name="Wang C.C."/>
            <person name="Dunne R.L."/>
            <person name="Upcroft J.A."/>
            <person name="Upcroft P."/>
            <person name="White O."/>
            <person name="Salzberg S.L."/>
            <person name="Tang P."/>
            <person name="Chiu C.-H."/>
            <person name="Lee Y.-S."/>
            <person name="Embley T.M."/>
            <person name="Coombs G.H."/>
            <person name="Mottram J.C."/>
            <person name="Tachezy J."/>
            <person name="Fraser-Liggett C.M."/>
            <person name="Johnson P.J."/>
        </authorList>
    </citation>
    <scope>NUCLEOTIDE SEQUENCE [LARGE SCALE GENOMIC DNA]</scope>
    <source>
        <strain evidence="3">G3</strain>
    </source>
</reference>
<dbReference type="STRING" id="5722.A2F9R6"/>
<dbReference type="VEuPathDB" id="TrichDB:TVAGG3_0783500"/>
<accession>A2F9R6</accession>
<evidence type="ECO:0000313" key="4">
    <source>
        <dbReference type="Proteomes" id="UP000001542"/>
    </source>
</evidence>
<dbReference type="Proteomes" id="UP000001542">
    <property type="component" value="Unassembled WGS sequence"/>
</dbReference>
<proteinExistence type="predicted"/>
<organism evidence="3 4">
    <name type="scientific">Trichomonas vaginalis (strain ATCC PRA-98 / G3)</name>
    <dbReference type="NCBI Taxonomy" id="412133"/>
    <lineage>
        <taxon>Eukaryota</taxon>
        <taxon>Metamonada</taxon>
        <taxon>Parabasalia</taxon>
        <taxon>Trichomonadida</taxon>
        <taxon>Trichomonadidae</taxon>
        <taxon>Trichomonas</taxon>
    </lineage>
</organism>